<dbReference type="Pfam" id="PF00892">
    <property type="entry name" value="EamA"/>
    <property type="match status" value="3"/>
</dbReference>
<dbReference type="SUPFAM" id="SSF103481">
    <property type="entry name" value="Multidrug resistance efflux transporter EmrE"/>
    <property type="match status" value="3"/>
</dbReference>
<dbReference type="GO" id="GO:0022857">
    <property type="term" value="F:transmembrane transporter activity"/>
    <property type="evidence" value="ECO:0007669"/>
    <property type="project" value="InterPro"/>
</dbReference>
<evidence type="ECO:0000313" key="10">
    <source>
        <dbReference type="Proteomes" id="UP000026960"/>
    </source>
</evidence>
<dbReference type="AlphaFoldDB" id="A0A0D3H720"/>
<feature type="transmembrane region" description="Helical" evidence="7">
    <location>
        <begin position="333"/>
        <end position="353"/>
    </location>
</feature>
<feature type="region of interest" description="Disordered" evidence="6">
    <location>
        <begin position="1"/>
        <end position="20"/>
    </location>
</feature>
<dbReference type="InterPro" id="IPR030184">
    <property type="entry name" value="WAT1-related"/>
</dbReference>
<evidence type="ECO:0000256" key="2">
    <source>
        <dbReference type="ARBA" id="ARBA00007635"/>
    </source>
</evidence>
<dbReference type="HOGENOM" id="CLU_326897_0_0_1"/>
<evidence type="ECO:0000256" key="5">
    <source>
        <dbReference type="ARBA" id="ARBA00023136"/>
    </source>
</evidence>
<reference evidence="9" key="1">
    <citation type="journal article" date="2009" name="Rice">
        <title>De Novo Next Generation Sequencing of Plant Genomes.</title>
        <authorList>
            <person name="Rounsley S."/>
            <person name="Marri P.R."/>
            <person name="Yu Y."/>
            <person name="He R."/>
            <person name="Sisneros N."/>
            <person name="Goicoechea J.L."/>
            <person name="Lee S.J."/>
            <person name="Angelova A."/>
            <person name="Kudrna D."/>
            <person name="Luo M."/>
            <person name="Affourtit J."/>
            <person name="Desany B."/>
            <person name="Knight J."/>
            <person name="Niazi F."/>
            <person name="Egholm M."/>
            <person name="Wing R.A."/>
        </authorList>
    </citation>
    <scope>NUCLEOTIDE SEQUENCE [LARGE SCALE GENOMIC DNA]</scope>
    <source>
        <strain evidence="9">cv. IRGC 105608</strain>
    </source>
</reference>
<evidence type="ECO:0000256" key="1">
    <source>
        <dbReference type="ARBA" id="ARBA00004141"/>
    </source>
</evidence>
<comment type="similarity">
    <text evidence="2">Belongs to the drug/metabolite transporter (DMT) superfamily. Plant drug/metabolite exporter (P-DME) (TC 2.A.7.4) family.</text>
</comment>
<feature type="transmembrane region" description="Helical" evidence="7">
    <location>
        <begin position="365"/>
        <end position="386"/>
    </location>
</feature>
<dbReference type="PANTHER" id="PTHR31218">
    <property type="entry name" value="WAT1-RELATED PROTEIN"/>
    <property type="match status" value="1"/>
</dbReference>
<sequence>MPQRSPLLRLVPPPKVEGRRNPSAPLLVIAEPSLAESAPPKPVLERVNIRERGTIAKISGTIICVGGAMAMAFFKGPKLLNYTLGDLNMASSKWVLGALCLVASSSCWSLWLISQVPMCKSYADPLSLSAWTCFFSALQSAALAVFLAPDLDAWKIHSLFELSGYFFAGAFGSGVNFYLQSWCTSVRGPLYPAMFTPVCTVLTTAVAAAVHQEALHIGSLLGAAAVIAGLYVVLWGKADDMKQPATGTTKPCSSDSRRDDVATEPLLGDASSRAYLVNSSNKQERVNIRERGTIAKISGTIICVGGAMAMAFFKGPKLLNYTLGDLNMASSKWVLGALCLVASSSCWSLWLISQVPMCKSYADPLSLSAWTCFFSALQSAALAVFLAPDLDAWKIHSLFELSGYFFAGAFGSGVNFYLQSWCTSVRGPLYPAMFTPVCTVLTTAVAAAVHQEALHIGSLLGAAAVIAGLYVVLWGKADDMKQPATGTTKPCSSDSRRDDVATEPLLGDASSRAQTMALMLAAAAREWTPCAAMVAAQCIYAAMTLWAKAMFGRGVSPVILVVYRQAIGTLVLVPITLLANRAKVKETRSLGTTGLFLVFVTALLGATVNQNLTYQGLHLGSSSMATAMTNLIPAITFLMAASAGRVNVRERGTMAKISGTIVCVGGAMAMAFFKGPKLLNYTLGDLNMLLHSPAISKWVLGALCLVVSSSCWSLWLILQVPICKFYVDPLSLSAWTCFFSTLQCAALAVFLVPDANAWKIHSLFELSSYAFAGVFGSGVCFYLQSWCISVRGPLYSAILMGAAAVITGLHVVLWGKADDMKRGSEPATAAAKPCSDSCRDVERTAAEELLLADAITPARRRHGATATAIIGNREKNSSKQS</sequence>
<feature type="transmembrane region" description="Helical" evidence="7">
    <location>
        <begin position="126"/>
        <end position="147"/>
    </location>
</feature>
<keyword evidence="4 7" id="KW-1133">Transmembrane helix</keyword>
<evidence type="ECO:0000256" key="4">
    <source>
        <dbReference type="ARBA" id="ARBA00022989"/>
    </source>
</evidence>
<dbReference type="eggNOG" id="ENOG502QPWM">
    <property type="taxonomic scope" value="Eukaryota"/>
</dbReference>
<dbReference type="GO" id="GO:0016020">
    <property type="term" value="C:membrane"/>
    <property type="evidence" value="ECO:0007669"/>
    <property type="project" value="UniProtKB-SubCell"/>
</dbReference>
<feature type="domain" description="EamA" evidence="8">
    <location>
        <begin position="532"/>
        <end position="669"/>
    </location>
</feature>
<feature type="transmembrane region" description="Helical" evidence="7">
    <location>
        <begin position="730"/>
        <end position="751"/>
    </location>
</feature>
<proteinExistence type="inferred from homology"/>
<dbReference type="Gramene" id="OBART09G10890.1">
    <property type="protein sequence ID" value="OBART09G10890.1"/>
    <property type="gene ID" value="OBART09G10890"/>
</dbReference>
<dbReference type="EnsemblPlants" id="OBART09G10890.1">
    <property type="protein sequence ID" value="OBART09G10890.1"/>
    <property type="gene ID" value="OBART09G10890"/>
</dbReference>
<evidence type="ECO:0000313" key="9">
    <source>
        <dbReference type="EnsemblPlants" id="OBART09G10890.1"/>
    </source>
</evidence>
<keyword evidence="3 7" id="KW-0812">Transmembrane</keyword>
<feature type="domain" description="EamA" evidence="8">
    <location>
        <begin position="335"/>
        <end position="473"/>
    </location>
</feature>
<accession>A0A0D3H720</accession>
<feature type="transmembrane region" description="Helical" evidence="7">
    <location>
        <begin position="455"/>
        <end position="473"/>
    </location>
</feature>
<feature type="transmembrane region" description="Helical" evidence="7">
    <location>
        <begin position="653"/>
        <end position="673"/>
    </location>
</feature>
<feature type="transmembrane region" description="Helical" evidence="7">
    <location>
        <begin position="590"/>
        <end position="608"/>
    </location>
</feature>
<evidence type="ECO:0000256" key="6">
    <source>
        <dbReference type="SAM" id="MobiDB-lite"/>
    </source>
</evidence>
<evidence type="ECO:0000259" key="8">
    <source>
        <dbReference type="Pfam" id="PF00892"/>
    </source>
</evidence>
<feature type="transmembrane region" description="Helical" evidence="7">
    <location>
        <begin position="55"/>
        <end position="74"/>
    </location>
</feature>
<feature type="transmembrane region" description="Helical" evidence="7">
    <location>
        <begin position="294"/>
        <end position="313"/>
    </location>
</feature>
<feature type="transmembrane region" description="Helical" evidence="7">
    <location>
        <begin position="558"/>
        <end position="578"/>
    </location>
</feature>
<dbReference type="InterPro" id="IPR000620">
    <property type="entry name" value="EamA_dom"/>
</dbReference>
<feature type="transmembrane region" description="Helical" evidence="7">
    <location>
        <begin position="795"/>
        <end position="815"/>
    </location>
</feature>
<evidence type="ECO:0000256" key="3">
    <source>
        <dbReference type="ARBA" id="ARBA00022692"/>
    </source>
</evidence>
<dbReference type="InterPro" id="IPR037185">
    <property type="entry name" value="EmrE-like"/>
</dbReference>
<name>A0A0D3H720_9ORYZ</name>
<evidence type="ECO:0000256" key="7">
    <source>
        <dbReference type="SAM" id="Phobius"/>
    </source>
</evidence>
<feature type="transmembrane region" description="Helical" evidence="7">
    <location>
        <begin position="398"/>
        <end position="418"/>
    </location>
</feature>
<feature type="transmembrane region" description="Helical" evidence="7">
    <location>
        <begin position="698"/>
        <end position="718"/>
    </location>
</feature>
<feature type="transmembrane region" description="Helical" evidence="7">
    <location>
        <begin position="159"/>
        <end position="179"/>
    </location>
</feature>
<dbReference type="PaxDb" id="65489-OBART09G10890.1"/>
<feature type="transmembrane region" description="Helical" evidence="7">
    <location>
        <begin position="430"/>
        <end position="449"/>
    </location>
</feature>
<feature type="transmembrane region" description="Helical" evidence="7">
    <location>
        <begin position="191"/>
        <end position="210"/>
    </location>
</feature>
<keyword evidence="10" id="KW-1185">Reference proteome</keyword>
<feature type="domain" description="EamA" evidence="8">
    <location>
        <begin position="96"/>
        <end position="234"/>
    </location>
</feature>
<feature type="transmembrane region" description="Helical" evidence="7">
    <location>
        <begin position="216"/>
        <end position="234"/>
    </location>
</feature>
<feature type="transmembrane region" description="Helical" evidence="7">
    <location>
        <begin position="620"/>
        <end position="641"/>
    </location>
</feature>
<feature type="transmembrane region" description="Helical" evidence="7">
    <location>
        <begin position="763"/>
        <end position="783"/>
    </location>
</feature>
<protein>
    <recommendedName>
        <fullName evidence="8">EamA domain-containing protein</fullName>
    </recommendedName>
</protein>
<comment type="subcellular location">
    <subcellularLocation>
        <location evidence="1">Membrane</location>
        <topology evidence="1">Multi-pass membrane protein</topology>
    </subcellularLocation>
</comment>
<reference evidence="9" key="2">
    <citation type="submission" date="2015-03" db="UniProtKB">
        <authorList>
            <consortium name="EnsemblPlants"/>
        </authorList>
    </citation>
    <scope>IDENTIFICATION</scope>
</reference>
<keyword evidence="5 7" id="KW-0472">Membrane</keyword>
<organism evidence="9">
    <name type="scientific">Oryza barthii</name>
    <dbReference type="NCBI Taxonomy" id="65489"/>
    <lineage>
        <taxon>Eukaryota</taxon>
        <taxon>Viridiplantae</taxon>
        <taxon>Streptophyta</taxon>
        <taxon>Embryophyta</taxon>
        <taxon>Tracheophyta</taxon>
        <taxon>Spermatophyta</taxon>
        <taxon>Magnoliopsida</taxon>
        <taxon>Liliopsida</taxon>
        <taxon>Poales</taxon>
        <taxon>Poaceae</taxon>
        <taxon>BOP clade</taxon>
        <taxon>Oryzoideae</taxon>
        <taxon>Oryzeae</taxon>
        <taxon>Oryzinae</taxon>
        <taxon>Oryza</taxon>
    </lineage>
</organism>
<dbReference type="Proteomes" id="UP000026960">
    <property type="component" value="Chromosome 9"/>
</dbReference>
<feature type="transmembrane region" description="Helical" evidence="7">
    <location>
        <begin position="94"/>
        <end position="114"/>
    </location>
</feature>